<dbReference type="RefSeq" id="WP_000939923.1">
    <property type="nucleotide sequence ID" value="NZ_CP029805.1"/>
</dbReference>
<sequence>MLQLWDVSNGIYNSLLHDKKTGFDTFLFEKDVDGKKQVVVFRRRDIR</sequence>
<dbReference type="KEGG" id="bar:GBAA_1873"/>
<dbReference type="Proteomes" id="UP000000594">
    <property type="component" value="Chromosome"/>
</dbReference>
<evidence type="ECO:0000313" key="1">
    <source>
        <dbReference type="EMBL" id="AAT30989.1"/>
    </source>
</evidence>
<accession>A0A0F7RFX5</accession>
<evidence type="ECO:0000313" key="2">
    <source>
        <dbReference type="Proteomes" id="UP000000594"/>
    </source>
</evidence>
<protein>
    <submittedName>
        <fullName evidence="1">Uncharacterized protein</fullName>
    </submittedName>
</protein>
<dbReference type="PATRIC" id="fig|1392.234.peg.1308"/>
<accession>Q6KU61</accession>
<dbReference type="IntAct" id="A0A0F7RFX5">
    <property type="interactions" value="1"/>
</dbReference>
<gene>
    <name evidence="1" type="ordered locus">GBAA_1873</name>
</gene>
<proteinExistence type="predicted"/>
<accession>Q81S07</accession>
<reference evidence="1 2" key="1">
    <citation type="journal article" date="2009" name="J. Bacteriol.">
        <title>The complete genome sequence of Bacillus anthracis Ames 'Ancestor'.</title>
        <authorList>
            <person name="Ravel J."/>
            <person name="Jiang L."/>
            <person name="Stanley S.T."/>
            <person name="Wilson M.R."/>
            <person name="Decker R.S."/>
            <person name="Read T.D."/>
            <person name="Worsham P."/>
            <person name="Keim P.S."/>
            <person name="Salzberg S.L."/>
            <person name="Fraser-Liggett C.M."/>
            <person name="Rasko D.A."/>
        </authorList>
    </citation>
    <scope>NUCLEOTIDE SEQUENCE [LARGE SCALE GENOMIC DNA]</scope>
    <source>
        <strain evidence="2">Ames ancestor</strain>
    </source>
</reference>
<dbReference type="EMBL" id="AE017334">
    <property type="protein sequence ID" value="AAT30989.1"/>
    <property type="molecule type" value="Genomic_DNA"/>
</dbReference>
<name>A0A0F7RFX5_BACAN</name>
<organism evidence="1 2">
    <name type="scientific">Bacillus anthracis</name>
    <name type="common">anthrax bacterium</name>
    <dbReference type="NCBI Taxonomy" id="1392"/>
    <lineage>
        <taxon>Bacteria</taxon>
        <taxon>Bacillati</taxon>
        <taxon>Bacillota</taxon>
        <taxon>Bacilli</taxon>
        <taxon>Bacillales</taxon>
        <taxon>Bacillaceae</taxon>
        <taxon>Bacillus</taxon>
        <taxon>Bacillus cereus group</taxon>
    </lineage>
</organism>
<accession>E9RBK1</accession>
<dbReference type="AlphaFoldDB" id="A0A0F7RFX5"/>
<keyword evidence="2" id="KW-1185">Reference proteome</keyword>